<evidence type="ECO:0000256" key="5">
    <source>
        <dbReference type="ARBA" id="ARBA00023295"/>
    </source>
</evidence>
<comment type="caution">
    <text evidence="10">The sequence shown here is derived from an EMBL/GenBank/DDBJ whole genome shotgun (WGS) entry which is preliminary data.</text>
</comment>
<reference evidence="11" key="1">
    <citation type="journal article" date="2019" name="Int. J. Syst. Evol. Microbiol.">
        <title>The Global Catalogue of Microorganisms (GCM) 10K type strain sequencing project: providing services to taxonomists for standard genome sequencing and annotation.</title>
        <authorList>
            <consortium name="The Broad Institute Genomics Platform"/>
            <consortium name="The Broad Institute Genome Sequencing Center for Infectious Disease"/>
            <person name="Wu L."/>
            <person name="Ma J."/>
        </authorList>
    </citation>
    <scope>NUCLEOTIDE SEQUENCE [LARGE SCALE GENOMIC DNA]</scope>
    <source>
        <strain evidence="11">CCUG 54522</strain>
    </source>
</reference>
<dbReference type="CDD" id="cd03143">
    <property type="entry name" value="A4_beta-galactosidase_middle_domain"/>
    <property type="match status" value="1"/>
</dbReference>
<keyword evidence="5 6" id="KW-0326">Glycosidase</keyword>
<dbReference type="Gene3D" id="2.60.40.1180">
    <property type="entry name" value="Golgi alpha-mannosidase II"/>
    <property type="match status" value="1"/>
</dbReference>
<evidence type="ECO:0000313" key="11">
    <source>
        <dbReference type="Proteomes" id="UP001596135"/>
    </source>
</evidence>
<feature type="domain" description="Glycoside hydrolase family 42 N-terminal" evidence="7">
    <location>
        <begin position="8"/>
        <end position="379"/>
    </location>
</feature>
<proteinExistence type="inferred from homology"/>
<comment type="catalytic activity">
    <reaction evidence="1 6">
        <text>Hydrolysis of terminal non-reducing beta-D-galactose residues in beta-D-galactosides.</text>
        <dbReference type="EC" id="3.2.1.23"/>
    </reaction>
</comment>
<dbReference type="PANTHER" id="PTHR36447:SF1">
    <property type="entry name" value="BETA-GALACTOSIDASE GANA"/>
    <property type="match status" value="1"/>
</dbReference>
<dbReference type="Pfam" id="PF02449">
    <property type="entry name" value="Glyco_hydro_42"/>
    <property type="match status" value="1"/>
</dbReference>
<evidence type="ECO:0000313" key="10">
    <source>
        <dbReference type="EMBL" id="MFC6041727.1"/>
    </source>
</evidence>
<dbReference type="Gene3D" id="3.40.50.880">
    <property type="match status" value="1"/>
</dbReference>
<evidence type="ECO:0000256" key="4">
    <source>
        <dbReference type="ARBA" id="ARBA00022801"/>
    </source>
</evidence>
<dbReference type="EMBL" id="JBHSRJ010000001">
    <property type="protein sequence ID" value="MFC6041727.1"/>
    <property type="molecule type" value="Genomic_DNA"/>
</dbReference>
<comment type="similarity">
    <text evidence="2 6">Belongs to the glycosyl hydrolase 42 family.</text>
</comment>
<dbReference type="InterPro" id="IPR013780">
    <property type="entry name" value="Glyco_hydro_b"/>
</dbReference>
<dbReference type="SUPFAM" id="SSF51445">
    <property type="entry name" value="(Trans)glycosidases"/>
    <property type="match status" value="1"/>
</dbReference>
<name>A0ABW1LET6_9ACTN</name>
<keyword evidence="4 6" id="KW-0378">Hydrolase</keyword>
<dbReference type="Pfam" id="PF08532">
    <property type="entry name" value="Glyco_hydro_42M"/>
    <property type="match status" value="1"/>
</dbReference>
<evidence type="ECO:0000256" key="3">
    <source>
        <dbReference type="ARBA" id="ARBA00012756"/>
    </source>
</evidence>
<dbReference type="InterPro" id="IPR013739">
    <property type="entry name" value="Beta_galactosidase_C"/>
</dbReference>
<dbReference type="Proteomes" id="UP001596135">
    <property type="component" value="Unassembled WGS sequence"/>
</dbReference>
<organism evidence="10 11">
    <name type="scientific">Nocardioides hankookensis</name>
    <dbReference type="NCBI Taxonomy" id="443157"/>
    <lineage>
        <taxon>Bacteria</taxon>
        <taxon>Bacillati</taxon>
        <taxon>Actinomycetota</taxon>
        <taxon>Actinomycetes</taxon>
        <taxon>Propionibacteriales</taxon>
        <taxon>Nocardioidaceae</taxon>
        <taxon>Nocardioides</taxon>
    </lineage>
</organism>
<dbReference type="GO" id="GO:0004565">
    <property type="term" value="F:beta-galactosidase activity"/>
    <property type="evidence" value="ECO:0007669"/>
    <property type="project" value="UniProtKB-EC"/>
</dbReference>
<dbReference type="SUPFAM" id="SSF52317">
    <property type="entry name" value="Class I glutamine amidotransferase-like"/>
    <property type="match status" value="1"/>
</dbReference>
<evidence type="ECO:0000259" key="7">
    <source>
        <dbReference type="Pfam" id="PF02449"/>
    </source>
</evidence>
<dbReference type="InterPro" id="IPR017853">
    <property type="entry name" value="GH"/>
</dbReference>
<feature type="domain" description="Beta-galactosidase trimerisation" evidence="8">
    <location>
        <begin position="391"/>
        <end position="591"/>
    </location>
</feature>
<dbReference type="PANTHER" id="PTHR36447">
    <property type="entry name" value="BETA-GALACTOSIDASE GANA"/>
    <property type="match status" value="1"/>
</dbReference>
<feature type="domain" description="Beta-galactosidase C-terminal" evidence="9">
    <location>
        <begin position="600"/>
        <end position="653"/>
    </location>
</feature>
<dbReference type="InterPro" id="IPR013738">
    <property type="entry name" value="Beta_galactosidase_Trimer"/>
</dbReference>
<evidence type="ECO:0000256" key="1">
    <source>
        <dbReference type="ARBA" id="ARBA00001412"/>
    </source>
</evidence>
<dbReference type="PIRSF" id="PIRSF001084">
    <property type="entry name" value="B-galactosidase"/>
    <property type="match status" value="1"/>
</dbReference>
<dbReference type="InterPro" id="IPR003476">
    <property type="entry name" value="Glyco_hydro_42"/>
</dbReference>
<evidence type="ECO:0000259" key="9">
    <source>
        <dbReference type="Pfam" id="PF08533"/>
    </source>
</evidence>
<evidence type="ECO:0000256" key="6">
    <source>
        <dbReference type="PIRNR" id="PIRNR001084"/>
    </source>
</evidence>
<dbReference type="Gene3D" id="3.20.20.80">
    <property type="entry name" value="Glycosidases"/>
    <property type="match status" value="1"/>
</dbReference>
<dbReference type="InterPro" id="IPR029062">
    <property type="entry name" value="Class_I_gatase-like"/>
</dbReference>
<protein>
    <recommendedName>
        <fullName evidence="3 6">Beta-galactosidase</fullName>
        <shortName evidence="6">Beta-gal</shortName>
        <ecNumber evidence="3 6">3.2.1.23</ecNumber>
    </recommendedName>
</protein>
<dbReference type="Pfam" id="PF08533">
    <property type="entry name" value="Glyco_hydro_42C"/>
    <property type="match status" value="1"/>
</dbReference>
<dbReference type="EC" id="3.2.1.23" evidence="3 6"/>
<sequence length="653" mass="71416">MSISFGGDYNPEQWPEDVHDDDVRLMLEAGVDLVTVGVFSWALLEPEPGAYDFDWLDRVLDRLGAAGIGVDLATATASPPPWLAHRHPEVLPVTADGTTLWPGGRQAFCPSSPVYREHALRLCRTMAERYAGHPTLRLWHVGNELGCHNALCYCDVSAAAFRTWLAERYGDVAELNRVWGTAFWSQRYAAFDEVQPPRAVTATANPTQQLDFRRFSSDEHLANFVAERDVLHEVSPGVPVTTNFMVTSHIKELDYHRWAAEMDVVSNDFYVTAADPEGYRELAFCADQTRGLAGGGPWLLMEQSTSAVNWQPRNVAKQPGELLRNSVQHVARGADGVLFFQWRASRAGSEKFHSALVPHAGTDTRVWREVVELSRTLDRLDEVVGSRTDNDVAILVDYQAWWACELDSHPSVDVTYLDRPHAVHAALSDLGIGVDVVHPGTDLGGYRLVVVPTLYTVTDAAAAAIDAAVRAGATALVTYFSGITDEHDHVRLGGYPGAFRDLLGIRVEEFYPLRSAERVTLSDGSGADVWTELLHLDGATTEATYTDGPLPGVPAITRHEHGAGVAWYAATRLDQTALDALVARIAAEAGVRPIAAGRAGVEVTERTDGEHRWVFVVNHTESEAVVELAGHDLVRDAAYDGRVPAGGVAVVRR</sequence>
<gene>
    <name evidence="10" type="ORF">ACFPYL_01490</name>
</gene>
<evidence type="ECO:0000259" key="8">
    <source>
        <dbReference type="Pfam" id="PF08532"/>
    </source>
</evidence>
<keyword evidence="11" id="KW-1185">Reference proteome</keyword>
<dbReference type="InterPro" id="IPR013529">
    <property type="entry name" value="Glyco_hydro_42_N"/>
</dbReference>
<dbReference type="RefSeq" id="WP_379149621.1">
    <property type="nucleotide sequence ID" value="NZ_JBHSRJ010000001.1"/>
</dbReference>
<accession>A0ABW1LET6</accession>
<evidence type="ECO:0000256" key="2">
    <source>
        <dbReference type="ARBA" id="ARBA00005940"/>
    </source>
</evidence>